<dbReference type="EMBL" id="LJBN01000005">
    <property type="protein sequence ID" value="OOQ91338.1"/>
    <property type="molecule type" value="Genomic_DNA"/>
</dbReference>
<proteinExistence type="inferred from homology"/>
<evidence type="ECO:0000256" key="5">
    <source>
        <dbReference type="ARBA" id="ARBA00023136"/>
    </source>
</evidence>
<reference evidence="9" key="1">
    <citation type="submission" date="2015-09" db="EMBL/GenBank/DDBJ databases">
        <authorList>
            <person name="Fill T.P."/>
            <person name="Baretta J.F."/>
            <person name="de Almeida L.G."/>
            <person name="Rocha M."/>
            <person name="de Souza D.H."/>
            <person name="Malavazi I."/>
            <person name="Cerdeira L.T."/>
            <person name="Hong H."/>
            <person name="Samborskyy M."/>
            <person name="de Vasconcelos A.T."/>
            <person name="Leadlay P."/>
            <person name="Rodrigues-Filho E."/>
        </authorList>
    </citation>
    <scope>NUCLEOTIDE SEQUENCE [LARGE SCALE GENOMIC DNA]</scope>
    <source>
        <strain evidence="9">LaBioMMi 136</strain>
    </source>
</reference>
<gene>
    <name evidence="8" type="ORF">PEBR_00163</name>
</gene>
<comment type="similarity">
    <text evidence="6">Belongs to the anthrone oxygenase family.</text>
</comment>
<dbReference type="InterPro" id="IPR013901">
    <property type="entry name" value="Anthrone_oxy"/>
</dbReference>
<keyword evidence="4" id="KW-0503">Monooxygenase</keyword>
<dbReference type="PANTHER" id="PTHR35042:SF1">
    <property type="entry name" value="DUF1772-DOMAIN-CONTAINING PROTEIN"/>
    <property type="match status" value="1"/>
</dbReference>
<keyword evidence="5 7" id="KW-0472">Membrane</keyword>
<feature type="transmembrane region" description="Helical" evidence="7">
    <location>
        <begin position="82"/>
        <end position="101"/>
    </location>
</feature>
<evidence type="ECO:0000256" key="3">
    <source>
        <dbReference type="ARBA" id="ARBA00022989"/>
    </source>
</evidence>
<evidence type="ECO:0000256" key="6">
    <source>
        <dbReference type="ARBA" id="ARBA00034313"/>
    </source>
</evidence>
<keyword evidence="3 7" id="KW-1133">Transmembrane helix</keyword>
<dbReference type="Pfam" id="PF08592">
    <property type="entry name" value="Anthrone_oxy"/>
    <property type="match status" value="1"/>
</dbReference>
<sequence>MTDIIIAQAIGTLGCSFTAGTEDPPFPSPSGVMTLSIMDIPNLALPARRPPGATIPSNEKPGTPIAHLTHQWLDVYERGKNIFPPIAIVASLANGYLAWTLRDIPVPTRTGQSWTSFYVTAIVVTLGMVPWTLTAMKSTNDRLRAHATRDDAAVAEGTEGMVESAAEKVRRAKEDDEVPMLLWKWAELNFCRSLFPLAGAAMGFCGVVWMK</sequence>
<dbReference type="GO" id="GO:0016020">
    <property type="term" value="C:membrane"/>
    <property type="evidence" value="ECO:0007669"/>
    <property type="project" value="UniProtKB-SubCell"/>
</dbReference>
<protein>
    <recommendedName>
        <fullName evidence="10">Noranthrone monooxygenase</fullName>
    </recommendedName>
</protein>
<evidence type="ECO:0000313" key="8">
    <source>
        <dbReference type="EMBL" id="OOQ91338.1"/>
    </source>
</evidence>
<dbReference type="GO" id="GO:0004497">
    <property type="term" value="F:monooxygenase activity"/>
    <property type="evidence" value="ECO:0007669"/>
    <property type="project" value="UniProtKB-KW"/>
</dbReference>
<name>A0A1S9S2C3_PENBI</name>
<comment type="subcellular location">
    <subcellularLocation>
        <location evidence="1">Membrane</location>
        <topology evidence="1">Multi-pass membrane protein</topology>
    </subcellularLocation>
</comment>
<comment type="caution">
    <text evidence="8">The sequence shown here is derived from an EMBL/GenBank/DDBJ whole genome shotgun (WGS) entry which is preliminary data.</text>
</comment>
<dbReference type="PANTHER" id="PTHR35042">
    <property type="entry name" value="ANTHRONE OXYGENASE ENCC"/>
    <property type="match status" value="1"/>
</dbReference>
<accession>A0A1S9S2C3</accession>
<feature type="transmembrane region" description="Helical" evidence="7">
    <location>
        <begin position="190"/>
        <end position="210"/>
    </location>
</feature>
<dbReference type="AlphaFoldDB" id="A0A1S9S2C3"/>
<evidence type="ECO:0000313" key="9">
    <source>
        <dbReference type="Proteomes" id="UP000190744"/>
    </source>
</evidence>
<evidence type="ECO:0000256" key="7">
    <source>
        <dbReference type="SAM" id="Phobius"/>
    </source>
</evidence>
<evidence type="ECO:0000256" key="2">
    <source>
        <dbReference type="ARBA" id="ARBA00022692"/>
    </source>
</evidence>
<keyword evidence="4" id="KW-0560">Oxidoreductase</keyword>
<dbReference type="Proteomes" id="UP000190744">
    <property type="component" value="Unassembled WGS sequence"/>
</dbReference>
<keyword evidence="2 7" id="KW-0812">Transmembrane</keyword>
<evidence type="ECO:0000256" key="4">
    <source>
        <dbReference type="ARBA" id="ARBA00023033"/>
    </source>
</evidence>
<evidence type="ECO:0000256" key="1">
    <source>
        <dbReference type="ARBA" id="ARBA00004141"/>
    </source>
</evidence>
<evidence type="ECO:0008006" key="10">
    <source>
        <dbReference type="Google" id="ProtNLM"/>
    </source>
</evidence>
<organism evidence="8 9">
    <name type="scientific">Penicillium brasilianum</name>
    <dbReference type="NCBI Taxonomy" id="104259"/>
    <lineage>
        <taxon>Eukaryota</taxon>
        <taxon>Fungi</taxon>
        <taxon>Dikarya</taxon>
        <taxon>Ascomycota</taxon>
        <taxon>Pezizomycotina</taxon>
        <taxon>Eurotiomycetes</taxon>
        <taxon>Eurotiomycetidae</taxon>
        <taxon>Eurotiales</taxon>
        <taxon>Aspergillaceae</taxon>
        <taxon>Penicillium</taxon>
    </lineage>
</organism>
<feature type="transmembrane region" description="Helical" evidence="7">
    <location>
        <begin position="113"/>
        <end position="134"/>
    </location>
</feature>